<evidence type="ECO:0000313" key="2">
    <source>
        <dbReference type="Proteomes" id="UP000254817"/>
    </source>
</evidence>
<evidence type="ECO:0000313" key="1">
    <source>
        <dbReference type="EMBL" id="STG52471.1"/>
    </source>
</evidence>
<dbReference type="EMBL" id="UGAW01000001">
    <property type="protein sequence ID" value="STG52471.1"/>
    <property type="molecule type" value="Genomic_DNA"/>
</dbReference>
<accession>A0A376MPU0</accession>
<gene>
    <name evidence="1" type="ORF">NCTC11112_02978</name>
</gene>
<proteinExistence type="predicted"/>
<sequence length="51" mass="5743">MRSRLYAEAVTSRPEKLKRATATSKTFPDGFTKSLLCVFLGLFRAVFSPDM</sequence>
<reference evidence="1 2" key="1">
    <citation type="submission" date="2018-06" db="EMBL/GenBank/DDBJ databases">
        <authorList>
            <consortium name="Pathogen Informatics"/>
            <person name="Doyle S."/>
        </authorList>
    </citation>
    <scope>NUCLEOTIDE SEQUENCE [LARGE SCALE GENOMIC DNA]</scope>
    <source>
        <strain evidence="1 2">NCTC11112</strain>
    </source>
</reference>
<dbReference type="AlphaFoldDB" id="A0A376MPU0"/>
<organism evidence="1 2">
    <name type="scientific">Escherichia coli</name>
    <dbReference type="NCBI Taxonomy" id="562"/>
    <lineage>
        <taxon>Bacteria</taxon>
        <taxon>Pseudomonadati</taxon>
        <taxon>Pseudomonadota</taxon>
        <taxon>Gammaproteobacteria</taxon>
        <taxon>Enterobacterales</taxon>
        <taxon>Enterobacteriaceae</taxon>
        <taxon>Escherichia</taxon>
    </lineage>
</organism>
<name>A0A376MPU0_ECOLX</name>
<dbReference type="Proteomes" id="UP000254817">
    <property type="component" value="Unassembled WGS sequence"/>
</dbReference>
<protein>
    <submittedName>
        <fullName evidence="1">Uncharacterized protein</fullName>
    </submittedName>
</protein>